<evidence type="ECO:0000256" key="1">
    <source>
        <dbReference type="SAM" id="Phobius"/>
    </source>
</evidence>
<organism evidence="2 3">
    <name type="scientific">Deinobacterium chartae</name>
    <dbReference type="NCBI Taxonomy" id="521158"/>
    <lineage>
        <taxon>Bacteria</taxon>
        <taxon>Thermotogati</taxon>
        <taxon>Deinococcota</taxon>
        <taxon>Deinococci</taxon>
        <taxon>Deinococcales</taxon>
        <taxon>Deinococcaceae</taxon>
        <taxon>Deinobacterium</taxon>
    </lineage>
</organism>
<feature type="transmembrane region" description="Helical" evidence="1">
    <location>
        <begin position="103"/>
        <end position="123"/>
    </location>
</feature>
<feature type="transmembrane region" description="Helical" evidence="1">
    <location>
        <begin position="135"/>
        <end position="156"/>
    </location>
</feature>
<evidence type="ECO:0000313" key="3">
    <source>
        <dbReference type="Proteomes" id="UP000569951"/>
    </source>
</evidence>
<dbReference type="RefSeq" id="WP_183988919.1">
    <property type="nucleotide sequence ID" value="NZ_JACHHG010000024.1"/>
</dbReference>
<proteinExistence type="predicted"/>
<dbReference type="EMBL" id="JACHHG010000024">
    <property type="protein sequence ID" value="MBB6100185.1"/>
    <property type="molecule type" value="Genomic_DNA"/>
</dbReference>
<keyword evidence="3" id="KW-1185">Reference proteome</keyword>
<feature type="transmembrane region" description="Helical" evidence="1">
    <location>
        <begin position="234"/>
        <end position="254"/>
    </location>
</feature>
<protein>
    <submittedName>
        <fullName evidence="2">Uncharacterized protein</fullName>
    </submittedName>
</protein>
<keyword evidence="1" id="KW-0812">Transmembrane</keyword>
<sequence length="328" mass="36192">MMQKLPAVRYKTDGLLLGIVFLTFLIQIFWLLFPEVGDKRHELVKLLALVPIYLSTALLCLRAARRSLNERKRAWTFFALAFFSWTVGQVLYAYLAIHDVLTYPSLAEVAFLAFVPMMILGFVQIGMTPQHRTTALVMLLDVVIVLIASGAGYWNLFLAETLQQGHPSPLVTAVSIAYPFGDLLLLGILTVSAMWNPHNFAALRLLLLGLGSLLFLLGDTLYQDQLAEGTYQAGQVVDLTWAGAAVAVALAAALTSKRHKFKRILQLDAAIARIWPRIATFMRETMVYAAVVFAICLALVHFFKPDAAANGVMIATTVVTLLALLRQG</sequence>
<keyword evidence="1" id="KW-0472">Membrane</keyword>
<feature type="non-terminal residue" evidence="2">
    <location>
        <position position="328"/>
    </location>
</feature>
<feature type="transmembrane region" description="Helical" evidence="1">
    <location>
        <begin position="308"/>
        <end position="325"/>
    </location>
</feature>
<feature type="transmembrane region" description="Helical" evidence="1">
    <location>
        <begin position="202"/>
        <end position="222"/>
    </location>
</feature>
<reference evidence="2 3" key="1">
    <citation type="submission" date="2020-08" db="EMBL/GenBank/DDBJ databases">
        <title>Genomic Encyclopedia of Type Strains, Phase IV (KMG-IV): sequencing the most valuable type-strain genomes for metagenomic binning, comparative biology and taxonomic classification.</title>
        <authorList>
            <person name="Goeker M."/>
        </authorList>
    </citation>
    <scope>NUCLEOTIDE SEQUENCE [LARGE SCALE GENOMIC DNA]</scope>
    <source>
        <strain evidence="2 3">DSM 21458</strain>
    </source>
</reference>
<feature type="transmembrane region" description="Helical" evidence="1">
    <location>
        <begin position="45"/>
        <end position="64"/>
    </location>
</feature>
<keyword evidence="1" id="KW-1133">Transmembrane helix</keyword>
<dbReference type="Proteomes" id="UP000569951">
    <property type="component" value="Unassembled WGS sequence"/>
</dbReference>
<dbReference type="AlphaFoldDB" id="A0A841I8T3"/>
<name>A0A841I8T3_9DEIO</name>
<feature type="transmembrane region" description="Helical" evidence="1">
    <location>
        <begin position="176"/>
        <end position="195"/>
    </location>
</feature>
<gene>
    <name evidence="2" type="ORF">HNR42_003655</name>
</gene>
<comment type="caution">
    <text evidence="2">The sequence shown here is derived from an EMBL/GenBank/DDBJ whole genome shotgun (WGS) entry which is preliminary data.</text>
</comment>
<feature type="transmembrane region" description="Helical" evidence="1">
    <location>
        <begin position="285"/>
        <end position="302"/>
    </location>
</feature>
<evidence type="ECO:0000313" key="2">
    <source>
        <dbReference type="EMBL" id="MBB6100185.1"/>
    </source>
</evidence>
<feature type="transmembrane region" description="Helical" evidence="1">
    <location>
        <begin position="12"/>
        <end position="33"/>
    </location>
</feature>
<accession>A0A841I8T3</accession>
<feature type="transmembrane region" description="Helical" evidence="1">
    <location>
        <begin position="76"/>
        <end position="97"/>
    </location>
</feature>